<reference evidence="7 8" key="1">
    <citation type="submission" date="2018-01" db="EMBL/GenBank/DDBJ databases">
        <authorList>
            <person name="Gaut B.S."/>
            <person name="Morton B.R."/>
            <person name="Clegg M.T."/>
            <person name="Duvall M.R."/>
        </authorList>
    </citation>
    <scope>NUCLEOTIDE SEQUENCE [LARGE SCALE GENOMIC DNA]</scope>
    <source>
        <strain evidence="7">GP69</strain>
    </source>
</reference>
<dbReference type="InterPro" id="IPR050490">
    <property type="entry name" value="Bact_solute-bd_prot1"/>
</dbReference>
<evidence type="ECO:0000256" key="3">
    <source>
        <dbReference type="ARBA" id="ARBA00023136"/>
    </source>
</evidence>
<dbReference type="Gene3D" id="3.40.190.10">
    <property type="entry name" value="Periplasmic binding protein-like II"/>
    <property type="match status" value="2"/>
</dbReference>
<feature type="signal peptide" evidence="6">
    <location>
        <begin position="1"/>
        <end position="28"/>
    </location>
</feature>
<keyword evidence="8" id="KW-1185">Reference proteome</keyword>
<dbReference type="Pfam" id="PF01547">
    <property type="entry name" value="SBP_bac_1"/>
    <property type="match status" value="1"/>
</dbReference>
<sequence>MIRRKKMIRDIALICLAAMSVLGLTSCAGRPDPNQNVIITEEKEVRLVNLFSPMEKTDPDAENVARSAADTTIAIAEEKLGVTVAYRTYTAEDYQDKTYDDVSLDRARSNMDDLYLLNPDTIRKLGSEGVLMDLSGLDCVKNLRDVVKTANTVDGKLVAIPQEVVVYGLFINMDIFNEYNLELPETPEEFLECCRVLKENGIETPVGANRWWLETFVFAQAYADLYNGGNTEEEIAALNSGAARYSDYMRPGFEFLQEMIDCGYIDAEKAYISEAIEGEGTDFLTGKIPVVMAYWGAANTETAYGNTDFELQVIGFPSSRGQMPVMSMTGFAVGAEAEHAEDAMMTLDAILSDEALQAYTEINKVISPSRNVEVECVPALKPLNDRVGEGVFVLGCNAGMKVEQWGNTCLIVRELLNGATVDDCMAAFDRLQEEALDSYK</sequence>
<protein>
    <submittedName>
        <fullName evidence="7">Bacterial extracellular solute-binding protein</fullName>
    </submittedName>
</protein>
<dbReference type="PANTHER" id="PTHR43649:SF33">
    <property type="entry name" value="POLYGALACTURONAN_RHAMNOGALACTURONAN-BINDING PROTEIN YTCQ"/>
    <property type="match status" value="1"/>
</dbReference>
<evidence type="ECO:0000256" key="1">
    <source>
        <dbReference type="ARBA" id="ARBA00022475"/>
    </source>
</evidence>
<dbReference type="RefSeq" id="WP_103241322.1">
    <property type="nucleotide sequence ID" value="NZ_JANJZD010000029.1"/>
</dbReference>
<dbReference type="AlphaFoldDB" id="A0A2K4ZLF5"/>
<proteinExistence type="predicted"/>
<organism evidence="7 8">
    <name type="scientific">Acetatifactor muris</name>
    <dbReference type="NCBI Taxonomy" id="879566"/>
    <lineage>
        <taxon>Bacteria</taxon>
        <taxon>Bacillati</taxon>
        <taxon>Bacillota</taxon>
        <taxon>Clostridia</taxon>
        <taxon>Lachnospirales</taxon>
        <taxon>Lachnospiraceae</taxon>
        <taxon>Acetatifactor</taxon>
    </lineage>
</organism>
<dbReference type="PANTHER" id="PTHR43649">
    <property type="entry name" value="ARABINOSE-BINDING PROTEIN-RELATED"/>
    <property type="match status" value="1"/>
</dbReference>
<dbReference type="EMBL" id="OFSM01000024">
    <property type="protein sequence ID" value="SOY31323.1"/>
    <property type="molecule type" value="Genomic_DNA"/>
</dbReference>
<dbReference type="Proteomes" id="UP000236311">
    <property type="component" value="Unassembled WGS sequence"/>
</dbReference>
<dbReference type="PROSITE" id="PS51257">
    <property type="entry name" value="PROKAR_LIPOPROTEIN"/>
    <property type="match status" value="1"/>
</dbReference>
<dbReference type="OrthoDB" id="2524388at2"/>
<gene>
    <name evidence="7" type="ORF">AMURIS_04060</name>
</gene>
<evidence type="ECO:0000256" key="6">
    <source>
        <dbReference type="SAM" id="SignalP"/>
    </source>
</evidence>
<dbReference type="InterPro" id="IPR006059">
    <property type="entry name" value="SBP"/>
</dbReference>
<evidence type="ECO:0000256" key="5">
    <source>
        <dbReference type="ARBA" id="ARBA00023288"/>
    </source>
</evidence>
<keyword evidence="3" id="KW-0472">Membrane</keyword>
<evidence type="ECO:0000256" key="2">
    <source>
        <dbReference type="ARBA" id="ARBA00022729"/>
    </source>
</evidence>
<evidence type="ECO:0000313" key="8">
    <source>
        <dbReference type="Proteomes" id="UP000236311"/>
    </source>
</evidence>
<dbReference type="SUPFAM" id="SSF53850">
    <property type="entry name" value="Periplasmic binding protein-like II"/>
    <property type="match status" value="1"/>
</dbReference>
<keyword evidence="2 6" id="KW-0732">Signal</keyword>
<feature type="chain" id="PRO_5039539590" evidence="6">
    <location>
        <begin position="29"/>
        <end position="440"/>
    </location>
</feature>
<keyword evidence="5" id="KW-0449">Lipoprotein</keyword>
<keyword evidence="1" id="KW-1003">Cell membrane</keyword>
<name>A0A2K4ZLF5_9FIRM</name>
<keyword evidence="4" id="KW-0564">Palmitate</keyword>
<accession>A0A2K4ZLF5</accession>
<evidence type="ECO:0000313" key="7">
    <source>
        <dbReference type="EMBL" id="SOY31323.1"/>
    </source>
</evidence>
<evidence type="ECO:0000256" key="4">
    <source>
        <dbReference type="ARBA" id="ARBA00023139"/>
    </source>
</evidence>